<gene>
    <name evidence="12" type="ORF">SETTUDRAFT_39744</name>
</gene>
<comment type="catalytic activity">
    <reaction evidence="8">
        <text>precorrin-2 + NAD(+) = sirohydrochlorin + NADH + 2 H(+)</text>
        <dbReference type="Rhea" id="RHEA:15613"/>
        <dbReference type="ChEBI" id="CHEBI:15378"/>
        <dbReference type="ChEBI" id="CHEBI:57540"/>
        <dbReference type="ChEBI" id="CHEBI:57945"/>
        <dbReference type="ChEBI" id="CHEBI:58351"/>
        <dbReference type="ChEBI" id="CHEBI:58827"/>
        <dbReference type="EC" id="1.3.1.76"/>
    </reaction>
</comment>
<dbReference type="GO" id="GO:0070475">
    <property type="term" value="P:rRNA base methylation"/>
    <property type="evidence" value="ECO:0007669"/>
    <property type="project" value="TreeGrafter"/>
</dbReference>
<evidence type="ECO:0000256" key="8">
    <source>
        <dbReference type="ARBA" id="ARBA00047561"/>
    </source>
</evidence>
<dbReference type="GO" id="GO:0005634">
    <property type="term" value="C:nucleus"/>
    <property type="evidence" value="ECO:0007669"/>
    <property type="project" value="TreeGrafter"/>
</dbReference>
<organism evidence="12 13">
    <name type="scientific">Exserohilum turcicum (strain 28A)</name>
    <name type="common">Northern leaf blight fungus</name>
    <name type="synonym">Setosphaeria turcica</name>
    <dbReference type="NCBI Taxonomy" id="671987"/>
    <lineage>
        <taxon>Eukaryota</taxon>
        <taxon>Fungi</taxon>
        <taxon>Dikarya</taxon>
        <taxon>Ascomycota</taxon>
        <taxon>Pezizomycotina</taxon>
        <taxon>Dothideomycetes</taxon>
        <taxon>Pleosporomycetidae</taxon>
        <taxon>Pleosporales</taxon>
        <taxon>Pleosporineae</taxon>
        <taxon>Pleosporaceae</taxon>
        <taxon>Exserohilum</taxon>
    </lineage>
</organism>
<dbReference type="PANTHER" id="PTHR13393:SF0">
    <property type="entry name" value="RNA N6-ADENOSINE-METHYLTRANSFERASE METTL16"/>
    <property type="match status" value="1"/>
</dbReference>
<keyword evidence="3" id="KW-0489">Methyltransferase</keyword>
<dbReference type="STRING" id="671987.R0INA3"/>
<dbReference type="RefSeq" id="XP_008026117.1">
    <property type="nucleotide sequence ID" value="XM_008027926.1"/>
</dbReference>
<evidence type="ECO:0000313" key="13">
    <source>
        <dbReference type="Proteomes" id="UP000016935"/>
    </source>
</evidence>
<evidence type="ECO:0000313" key="12">
    <source>
        <dbReference type="EMBL" id="EOA86256.1"/>
    </source>
</evidence>
<protein>
    <recommendedName>
        <fullName evidence="2">precorrin-2 dehydrogenase</fullName>
        <ecNumber evidence="2">1.3.1.76</ecNumber>
    </recommendedName>
</protein>
<evidence type="ECO:0000259" key="10">
    <source>
        <dbReference type="Pfam" id="PF14823"/>
    </source>
</evidence>
<evidence type="ECO:0000256" key="2">
    <source>
        <dbReference type="ARBA" id="ARBA00012400"/>
    </source>
</evidence>
<dbReference type="InterPro" id="IPR028162">
    <property type="entry name" value="Met8_C"/>
</dbReference>
<dbReference type="HOGENOM" id="CLU_029213_0_0_1"/>
<name>R0INA3_EXST2</name>
<dbReference type="EMBL" id="KB908604">
    <property type="protein sequence ID" value="EOA86256.1"/>
    <property type="molecule type" value="Genomic_DNA"/>
</dbReference>
<keyword evidence="5" id="KW-0560">Oxidoreductase</keyword>
<dbReference type="EC" id="1.3.1.76" evidence="2"/>
<dbReference type="OrthoDB" id="1721126at2759"/>
<dbReference type="Pfam" id="PF05971">
    <property type="entry name" value="Methyltransf_10"/>
    <property type="match status" value="1"/>
</dbReference>
<proteinExistence type="predicted"/>
<dbReference type="Pfam" id="PF14823">
    <property type="entry name" value="Sirohm_synth_C"/>
    <property type="match status" value="1"/>
</dbReference>
<dbReference type="Pfam" id="PF13241">
    <property type="entry name" value="NAD_binding_7"/>
    <property type="match status" value="1"/>
</dbReference>
<dbReference type="SUPFAM" id="SSF51735">
    <property type="entry name" value="NAD(P)-binding Rossmann-fold domains"/>
    <property type="match status" value="1"/>
</dbReference>
<dbReference type="SUPFAM" id="SSF75615">
    <property type="entry name" value="Siroheme synthase middle domains-like"/>
    <property type="match status" value="1"/>
</dbReference>
<feature type="domain" description="Siroheme biosynthesis protein Met8 C-terminal" evidence="10">
    <location>
        <begin position="187"/>
        <end position="254"/>
    </location>
</feature>
<dbReference type="UniPathway" id="UPA00262">
    <property type="reaction ID" value="UER00222"/>
</dbReference>
<comment type="pathway">
    <text evidence="1">Porphyrin-containing compound metabolism; siroheme biosynthesis; sirohydrochlorin from precorrin-2: step 1/1.</text>
</comment>
<dbReference type="CDD" id="cd02440">
    <property type="entry name" value="AdoMet_MTases"/>
    <property type="match status" value="1"/>
</dbReference>
<evidence type="ECO:0000256" key="1">
    <source>
        <dbReference type="ARBA" id="ARBA00005010"/>
    </source>
</evidence>
<dbReference type="GO" id="GO:0043115">
    <property type="term" value="F:precorrin-2 dehydrogenase activity"/>
    <property type="evidence" value="ECO:0007669"/>
    <property type="project" value="UniProtKB-EC"/>
</dbReference>
<evidence type="ECO:0000256" key="9">
    <source>
        <dbReference type="SAM" id="MobiDB-lite"/>
    </source>
</evidence>
<dbReference type="AlphaFoldDB" id="R0INA3"/>
<dbReference type="InterPro" id="IPR029063">
    <property type="entry name" value="SAM-dependent_MTases_sf"/>
</dbReference>
<dbReference type="NCBIfam" id="TIGR01470">
    <property type="entry name" value="cysG_Nterm"/>
    <property type="match status" value="1"/>
</dbReference>
<dbReference type="Gene3D" id="3.40.50.720">
    <property type="entry name" value="NAD(P)-binding Rossmann-like Domain"/>
    <property type="match status" value="1"/>
</dbReference>
<feature type="domain" description="Siroheme synthase central" evidence="11">
    <location>
        <begin position="158"/>
        <end position="184"/>
    </location>
</feature>
<evidence type="ECO:0000259" key="11">
    <source>
        <dbReference type="Pfam" id="PF14824"/>
    </source>
</evidence>
<dbReference type="PANTHER" id="PTHR13393">
    <property type="entry name" value="SAM-DEPENDENT METHYLTRANSFERASE"/>
    <property type="match status" value="1"/>
</dbReference>
<evidence type="ECO:0000256" key="3">
    <source>
        <dbReference type="ARBA" id="ARBA00022603"/>
    </source>
</evidence>
<feature type="region of interest" description="Disordered" evidence="9">
    <location>
        <begin position="1"/>
        <end position="29"/>
    </location>
</feature>
<keyword evidence="4" id="KW-0808">Transferase</keyword>
<dbReference type="Gene3D" id="1.10.3280.10">
    <property type="entry name" value="Siroheme synthase, domain 3"/>
    <property type="match status" value="1"/>
</dbReference>
<evidence type="ECO:0000256" key="5">
    <source>
        <dbReference type="ARBA" id="ARBA00023002"/>
    </source>
</evidence>
<keyword evidence="6" id="KW-0520">NAD</keyword>
<dbReference type="InterPro" id="IPR010286">
    <property type="entry name" value="METTL16/RlmF"/>
</dbReference>
<evidence type="ECO:0000256" key="7">
    <source>
        <dbReference type="ARBA" id="ARBA00023244"/>
    </source>
</evidence>
<dbReference type="InterPro" id="IPR036291">
    <property type="entry name" value="NAD(P)-bd_dom_sf"/>
</dbReference>
<sequence length="634" mass="70375">MTTSRPLLDKWPSPRAAPSPPHHSLRTMKAPYPEIQGGGSLILAWQIRNKRVLVVGGGEVAAGRIVNVLNADANITVVAPRDGLNEEVAYRVEQGQVDHVDRKFEPSDLDGVDMVLTAVDDPDASSQIYKLCKERRIAANIADVPPECDFYFGSVHRDGPLQIMVSTNGNGPKLANIVRRQIAASLPHNIGNAVQRVGVLRRKLRKIAPAIEEGPKRMQWMSKVCEQYSLDDICALTEEDMDMLLSFYKPGVVPSLEANMVFSRPRCGDAHLLLLYINCTLTSLARFPNHLIAKSPPISVDWPERQRRTFAPHARLPHNNLASPPNYRYPTSPPMDLGQPPPYDTVDFKALAKTDDAFKQIWQRSSGKLDFQDPETVQALSKAILKADFGLQLDVPSDRLCPPIPNRWNYVAWMQGLIDSTSPDYSIKYDANRRVQGLDIGTGASAIYAMLCLRSRPNWSMCATDIDKKSFDSAARNLALNNLMTRTKLLQTTQISPLLPLAALGVNHLDFTICNPPFFANPSDMQASLKGEGKSWRPNAICTGSENEMVYPGGDLGFVTAMVNESLTLRDKVQWYSSMFGKMDSAKAIIKLLKQHGITNWAIGVIEAGSSTKRWIVAWSFGDLRPRNPCPQEH</sequence>
<reference evidence="12 13" key="2">
    <citation type="journal article" date="2013" name="PLoS Genet.">
        <title>Comparative genome structure, secondary metabolite, and effector coding capacity across Cochliobolus pathogens.</title>
        <authorList>
            <person name="Condon B.J."/>
            <person name="Leng Y."/>
            <person name="Wu D."/>
            <person name="Bushley K.E."/>
            <person name="Ohm R.A."/>
            <person name="Otillar R."/>
            <person name="Martin J."/>
            <person name="Schackwitz W."/>
            <person name="Grimwood J."/>
            <person name="MohdZainudin N."/>
            <person name="Xue C."/>
            <person name="Wang R."/>
            <person name="Manning V.A."/>
            <person name="Dhillon B."/>
            <person name="Tu Z.J."/>
            <person name="Steffenson B.J."/>
            <person name="Salamov A."/>
            <person name="Sun H."/>
            <person name="Lowry S."/>
            <person name="LaButti K."/>
            <person name="Han J."/>
            <person name="Copeland A."/>
            <person name="Lindquist E."/>
            <person name="Barry K."/>
            <person name="Schmutz J."/>
            <person name="Baker S.E."/>
            <person name="Ciuffetti L.M."/>
            <person name="Grigoriev I.V."/>
            <person name="Zhong S."/>
            <person name="Turgeon B.G."/>
        </authorList>
    </citation>
    <scope>NUCLEOTIDE SEQUENCE [LARGE SCALE GENOMIC DNA]</scope>
    <source>
        <strain evidence="13">28A</strain>
    </source>
</reference>
<dbReference type="GO" id="GO:0008168">
    <property type="term" value="F:methyltransferase activity"/>
    <property type="evidence" value="ECO:0007669"/>
    <property type="project" value="UniProtKB-KW"/>
</dbReference>
<dbReference type="SUPFAM" id="SSF53335">
    <property type="entry name" value="S-adenosyl-L-methionine-dependent methyltransferases"/>
    <property type="match status" value="1"/>
</dbReference>
<keyword evidence="7" id="KW-0627">Porphyrin biosynthesis</keyword>
<dbReference type="InterPro" id="IPR028281">
    <property type="entry name" value="Sirohaem_synthase_central"/>
</dbReference>
<dbReference type="Gene3D" id="3.40.50.150">
    <property type="entry name" value="Vaccinia Virus protein VP39"/>
    <property type="match status" value="1"/>
</dbReference>
<dbReference type="Pfam" id="PF14824">
    <property type="entry name" value="Sirohm_synth_M"/>
    <property type="match status" value="1"/>
</dbReference>
<dbReference type="InterPro" id="IPR006367">
    <property type="entry name" value="Sirohaem_synthase_N"/>
</dbReference>
<keyword evidence="13" id="KW-1185">Reference proteome</keyword>
<dbReference type="GeneID" id="19404516"/>
<reference evidence="12 13" key="1">
    <citation type="journal article" date="2012" name="PLoS Pathog.">
        <title>Diverse lifestyles and strategies of plant pathogenesis encoded in the genomes of eighteen Dothideomycetes fungi.</title>
        <authorList>
            <person name="Ohm R.A."/>
            <person name="Feau N."/>
            <person name="Henrissat B."/>
            <person name="Schoch C.L."/>
            <person name="Horwitz B.A."/>
            <person name="Barry K.W."/>
            <person name="Condon B.J."/>
            <person name="Copeland A.C."/>
            <person name="Dhillon B."/>
            <person name="Glaser F."/>
            <person name="Hesse C.N."/>
            <person name="Kosti I."/>
            <person name="LaButti K."/>
            <person name="Lindquist E.A."/>
            <person name="Lucas S."/>
            <person name="Salamov A.A."/>
            <person name="Bradshaw R.E."/>
            <person name="Ciuffetti L."/>
            <person name="Hamelin R.C."/>
            <person name="Kema G.H.J."/>
            <person name="Lawrence C."/>
            <person name="Scott J.A."/>
            <person name="Spatafora J.W."/>
            <person name="Turgeon B.G."/>
            <person name="de Wit P.J.G.M."/>
            <person name="Zhong S."/>
            <person name="Goodwin S.B."/>
            <person name="Grigoriev I.V."/>
        </authorList>
    </citation>
    <scope>NUCLEOTIDE SEQUENCE [LARGE SCALE GENOMIC DNA]</scope>
    <source>
        <strain evidence="13">28A</strain>
    </source>
</reference>
<evidence type="ECO:0000256" key="6">
    <source>
        <dbReference type="ARBA" id="ARBA00023027"/>
    </source>
</evidence>
<accession>R0INA3</accession>
<evidence type="ECO:0000256" key="4">
    <source>
        <dbReference type="ARBA" id="ARBA00022679"/>
    </source>
</evidence>
<dbReference type="eggNOG" id="KOG2912">
    <property type="taxonomic scope" value="Eukaryota"/>
</dbReference>
<dbReference type="GO" id="GO:0019354">
    <property type="term" value="P:siroheme biosynthetic process"/>
    <property type="evidence" value="ECO:0007669"/>
    <property type="project" value="UniProtKB-UniPathway"/>
</dbReference>
<dbReference type="Proteomes" id="UP000016935">
    <property type="component" value="Unassembled WGS sequence"/>
</dbReference>